<keyword evidence="1" id="KW-0472">Membrane</keyword>
<keyword evidence="1" id="KW-0812">Transmembrane</keyword>
<comment type="caution">
    <text evidence="2">The sequence shown here is derived from an EMBL/GenBank/DDBJ whole genome shotgun (WGS) entry which is preliminary data.</text>
</comment>
<proteinExistence type="predicted"/>
<feature type="transmembrane region" description="Helical" evidence="1">
    <location>
        <begin position="6"/>
        <end position="27"/>
    </location>
</feature>
<name>A0A8J2TQT0_9FLAO</name>
<evidence type="ECO:0000256" key="1">
    <source>
        <dbReference type="SAM" id="Phobius"/>
    </source>
</evidence>
<gene>
    <name evidence="2" type="ORF">GCM10011531_20760</name>
</gene>
<dbReference type="EMBL" id="BMIC01000004">
    <property type="protein sequence ID" value="GFZ89135.1"/>
    <property type="molecule type" value="Genomic_DNA"/>
</dbReference>
<dbReference type="AlphaFoldDB" id="A0A8J2TQT0"/>
<organism evidence="2 3">
    <name type="scientific">Aquaticitalea lipolytica</name>
    <dbReference type="NCBI Taxonomy" id="1247562"/>
    <lineage>
        <taxon>Bacteria</taxon>
        <taxon>Pseudomonadati</taxon>
        <taxon>Bacteroidota</taxon>
        <taxon>Flavobacteriia</taxon>
        <taxon>Flavobacteriales</taxon>
        <taxon>Flavobacteriaceae</taxon>
        <taxon>Aquaticitalea</taxon>
    </lineage>
</organism>
<sequence length="100" mass="11377">MYKKSIATFFIILFMGFIIAPSIIVAFDNSIDISIIYSLNEEEEKGSETHKNIVVVFSKNNHLELSLLSTNLKNKPGYFSKKYPKPHLNLISPPPEVHIL</sequence>
<keyword evidence="3" id="KW-1185">Reference proteome</keyword>
<evidence type="ECO:0000313" key="3">
    <source>
        <dbReference type="Proteomes" id="UP000598120"/>
    </source>
</evidence>
<evidence type="ECO:0000313" key="2">
    <source>
        <dbReference type="EMBL" id="GFZ89135.1"/>
    </source>
</evidence>
<accession>A0A8J2TQT0</accession>
<keyword evidence="1" id="KW-1133">Transmembrane helix</keyword>
<reference evidence="2 3" key="1">
    <citation type="journal article" date="2014" name="Int. J. Syst. Evol. Microbiol.">
        <title>Complete genome sequence of Corynebacterium casei LMG S-19264T (=DSM 44701T), isolated from a smear-ripened cheese.</title>
        <authorList>
            <consortium name="US DOE Joint Genome Institute (JGI-PGF)"/>
            <person name="Walter F."/>
            <person name="Albersmeier A."/>
            <person name="Kalinowski J."/>
            <person name="Ruckert C."/>
        </authorList>
    </citation>
    <scope>NUCLEOTIDE SEQUENCE [LARGE SCALE GENOMIC DNA]</scope>
    <source>
        <strain evidence="2 3">CGMCC 1.15295</strain>
    </source>
</reference>
<protein>
    <submittedName>
        <fullName evidence="2">Uncharacterized protein</fullName>
    </submittedName>
</protein>
<dbReference type="Proteomes" id="UP000598120">
    <property type="component" value="Unassembled WGS sequence"/>
</dbReference>